<reference evidence="2 3" key="1">
    <citation type="submission" date="2019-05" db="EMBL/GenBank/DDBJ databases">
        <title>Another draft genome of Portunus trituberculatus and its Hox gene families provides insights of decapod evolution.</title>
        <authorList>
            <person name="Jeong J.-H."/>
            <person name="Song I."/>
            <person name="Kim S."/>
            <person name="Choi T."/>
            <person name="Kim D."/>
            <person name="Ryu S."/>
            <person name="Kim W."/>
        </authorList>
    </citation>
    <scope>NUCLEOTIDE SEQUENCE [LARGE SCALE GENOMIC DNA]</scope>
    <source>
        <tissue evidence="2">Muscle</tissue>
    </source>
</reference>
<protein>
    <submittedName>
        <fullName evidence="2">Uncharacterized protein</fullName>
    </submittedName>
</protein>
<dbReference type="Proteomes" id="UP000324222">
    <property type="component" value="Unassembled WGS sequence"/>
</dbReference>
<evidence type="ECO:0000313" key="3">
    <source>
        <dbReference type="Proteomes" id="UP000324222"/>
    </source>
</evidence>
<sequence>MKRGGVSVGARWGGLVVNIEQCTSLPHLPLIKQRISSLLPRQVGWGSAEQLSLPHLAEGEEGDVAAASHNPSRGKKR</sequence>
<feature type="region of interest" description="Disordered" evidence="1">
    <location>
        <begin position="56"/>
        <end position="77"/>
    </location>
</feature>
<evidence type="ECO:0000313" key="2">
    <source>
        <dbReference type="EMBL" id="MPC78144.1"/>
    </source>
</evidence>
<dbReference type="AlphaFoldDB" id="A0A5B7IBV0"/>
<accession>A0A5B7IBV0</accession>
<organism evidence="2 3">
    <name type="scientific">Portunus trituberculatus</name>
    <name type="common">Swimming crab</name>
    <name type="synonym">Neptunus trituberculatus</name>
    <dbReference type="NCBI Taxonomy" id="210409"/>
    <lineage>
        <taxon>Eukaryota</taxon>
        <taxon>Metazoa</taxon>
        <taxon>Ecdysozoa</taxon>
        <taxon>Arthropoda</taxon>
        <taxon>Crustacea</taxon>
        <taxon>Multicrustacea</taxon>
        <taxon>Malacostraca</taxon>
        <taxon>Eumalacostraca</taxon>
        <taxon>Eucarida</taxon>
        <taxon>Decapoda</taxon>
        <taxon>Pleocyemata</taxon>
        <taxon>Brachyura</taxon>
        <taxon>Eubrachyura</taxon>
        <taxon>Portunoidea</taxon>
        <taxon>Portunidae</taxon>
        <taxon>Portuninae</taxon>
        <taxon>Portunus</taxon>
    </lineage>
</organism>
<keyword evidence="3" id="KW-1185">Reference proteome</keyword>
<dbReference type="EMBL" id="VSRR010047692">
    <property type="protein sequence ID" value="MPC78144.1"/>
    <property type="molecule type" value="Genomic_DNA"/>
</dbReference>
<evidence type="ECO:0000256" key="1">
    <source>
        <dbReference type="SAM" id="MobiDB-lite"/>
    </source>
</evidence>
<proteinExistence type="predicted"/>
<name>A0A5B7IBV0_PORTR</name>
<gene>
    <name evidence="2" type="ORF">E2C01_072625</name>
</gene>
<comment type="caution">
    <text evidence="2">The sequence shown here is derived from an EMBL/GenBank/DDBJ whole genome shotgun (WGS) entry which is preliminary data.</text>
</comment>